<gene>
    <name evidence="6" type="ORF">FEF09_12995</name>
</gene>
<proteinExistence type="predicted"/>
<evidence type="ECO:0000256" key="1">
    <source>
        <dbReference type="ARBA" id="ARBA00004141"/>
    </source>
</evidence>
<dbReference type="InterPro" id="IPR052556">
    <property type="entry name" value="PolySynth_Transporter"/>
</dbReference>
<keyword evidence="2 5" id="KW-0812">Transmembrane</keyword>
<dbReference type="PANTHER" id="PTHR43424:SF1">
    <property type="entry name" value="LOCUS PUTATIVE PROTEIN 1-RELATED"/>
    <property type="match status" value="1"/>
</dbReference>
<feature type="transmembrane region" description="Helical" evidence="5">
    <location>
        <begin position="169"/>
        <end position="187"/>
    </location>
</feature>
<evidence type="ECO:0000256" key="5">
    <source>
        <dbReference type="SAM" id="Phobius"/>
    </source>
</evidence>
<dbReference type="AlphaFoldDB" id="A0A5C6LUJ9"/>
<organism evidence="6 7">
    <name type="scientific">Chitinophaga pinensis</name>
    <dbReference type="NCBI Taxonomy" id="79329"/>
    <lineage>
        <taxon>Bacteria</taxon>
        <taxon>Pseudomonadati</taxon>
        <taxon>Bacteroidota</taxon>
        <taxon>Chitinophagia</taxon>
        <taxon>Chitinophagales</taxon>
        <taxon>Chitinophagaceae</taxon>
        <taxon>Chitinophaga</taxon>
    </lineage>
</organism>
<name>A0A5C6LUJ9_9BACT</name>
<keyword evidence="7" id="KW-1185">Reference proteome</keyword>
<sequence length="449" mass="50127">MHKIFTNSGWLLADKLARLFIGLITMAMIARHIGPEAFGIWNYSLALTAIVGSLAILGLDKVVVKEVVSHPEREDGIIASTLVIRFAAGMLAFLVCAAVVYFTKPDSSVYLYCTLITGLTIILQSFDVFDYFYQAKNEVQQVIIPKVVLFVIFCILKIVFIYLNGTLLLFLWLSFAELLLTYLIILINYLRKDNRHLITAVSLTEVRYLLLHSWPLMFTGVLIVLYLKSDQLLLDTLSTAVQVGEYAAAARISELWYALPTVIATALLPGLITKKQASLDAYIQAMERWLRLSFWTSTLIALAMTFFATPVTQVLYGIQYPKSGIILSIHIWANIPVFLCTALMQYQLIEGSYKTNLYASVAGLVVNIFINILLIPSLGGIGAAIATVVSYVAVCTSLVVLDKTGRLALLMQKMLYPAEAVADVRYMFDAFKIFADNFLSVIREKYLTK</sequence>
<feature type="transmembrane region" description="Helical" evidence="5">
    <location>
        <begin position="208"/>
        <end position="227"/>
    </location>
</feature>
<feature type="transmembrane region" description="Helical" evidence="5">
    <location>
        <begin position="76"/>
        <end position="103"/>
    </location>
</feature>
<dbReference type="EMBL" id="VOHS01000010">
    <property type="protein sequence ID" value="TWW00248.1"/>
    <property type="molecule type" value="Genomic_DNA"/>
</dbReference>
<feature type="transmembrane region" description="Helical" evidence="5">
    <location>
        <begin position="381"/>
        <end position="401"/>
    </location>
</feature>
<dbReference type="RefSeq" id="WP_146305508.1">
    <property type="nucleotide sequence ID" value="NZ_VOHS01000010.1"/>
</dbReference>
<dbReference type="GO" id="GO:0016020">
    <property type="term" value="C:membrane"/>
    <property type="evidence" value="ECO:0007669"/>
    <property type="project" value="UniProtKB-SubCell"/>
</dbReference>
<evidence type="ECO:0000256" key="4">
    <source>
        <dbReference type="ARBA" id="ARBA00023136"/>
    </source>
</evidence>
<reference evidence="6 7" key="1">
    <citation type="submission" date="2019-08" db="EMBL/GenBank/DDBJ databases">
        <title>Whole genome sequencing of chitin degrading bacteria Chitinophaga pinensis YS16.</title>
        <authorList>
            <person name="Singh R.P."/>
            <person name="Manchanda G."/>
            <person name="Maurya I.K."/>
            <person name="Joshi N.K."/>
            <person name="Srivastava A.K."/>
        </authorList>
    </citation>
    <scope>NUCLEOTIDE SEQUENCE [LARGE SCALE GENOMIC DNA]</scope>
    <source>
        <strain evidence="6 7">YS-16</strain>
    </source>
</reference>
<feature type="transmembrane region" description="Helical" evidence="5">
    <location>
        <begin position="324"/>
        <end position="344"/>
    </location>
</feature>
<evidence type="ECO:0000313" key="7">
    <source>
        <dbReference type="Proteomes" id="UP000318815"/>
    </source>
</evidence>
<dbReference type="Pfam" id="PF01943">
    <property type="entry name" value="Polysacc_synt"/>
    <property type="match status" value="1"/>
</dbReference>
<accession>A0A5C6LUJ9</accession>
<feature type="transmembrane region" description="Helical" evidence="5">
    <location>
        <begin position="40"/>
        <end position="64"/>
    </location>
</feature>
<dbReference type="CDD" id="cd13128">
    <property type="entry name" value="MATE_Wzx_like"/>
    <property type="match status" value="1"/>
</dbReference>
<comment type="subcellular location">
    <subcellularLocation>
        <location evidence="1">Membrane</location>
        <topology evidence="1">Multi-pass membrane protein</topology>
    </subcellularLocation>
</comment>
<feature type="transmembrane region" description="Helical" evidence="5">
    <location>
        <begin position="356"/>
        <end position="375"/>
    </location>
</feature>
<dbReference type="Proteomes" id="UP000318815">
    <property type="component" value="Unassembled WGS sequence"/>
</dbReference>
<evidence type="ECO:0000313" key="6">
    <source>
        <dbReference type="EMBL" id="TWW00248.1"/>
    </source>
</evidence>
<evidence type="ECO:0000256" key="2">
    <source>
        <dbReference type="ARBA" id="ARBA00022692"/>
    </source>
</evidence>
<feature type="transmembrane region" description="Helical" evidence="5">
    <location>
        <begin position="294"/>
        <end position="318"/>
    </location>
</feature>
<comment type="caution">
    <text evidence="6">The sequence shown here is derived from an EMBL/GenBank/DDBJ whole genome shotgun (WGS) entry which is preliminary data.</text>
</comment>
<dbReference type="InterPro" id="IPR002797">
    <property type="entry name" value="Polysacc_synth"/>
</dbReference>
<dbReference type="OrthoDB" id="9770347at2"/>
<keyword evidence="3 5" id="KW-1133">Transmembrane helix</keyword>
<feature type="transmembrane region" description="Helical" evidence="5">
    <location>
        <begin position="16"/>
        <end position="34"/>
    </location>
</feature>
<evidence type="ECO:0000256" key="3">
    <source>
        <dbReference type="ARBA" id="ARBA00022989"/>
    </source>
</evidence>
<dbReference type="PANTHER" id="PTHR43424">
    <property type="entry name" value="LOCUS PUTATIVE PROTEIN 1-RELATED"/>
    <property type="match status" value="1"/>
</dbReference>
<feature type="transmembrane region" description="Helical" evidence="5">
    <location>
        <begin position="143"/>
        <end position="163"/>
    </location>
</feature>
<feature type="transmembrane region" description="Helical" evidence="5">
    <location>
        <begin position="255"/>
        <end position="273"/>
    </location>
</feature>
<protein>
    <submittedName>
        <fullName evidence="6">Flippase</fullName>
    </submittedName>
</protein>
<keyword evidence="4 5" id="KW-0472">Membrane</keyword>
<feature type="transmembrane region" description="Helical" evidence="5">
    <location>
        <begin position="109"/>
        <end position="131"/>
    </location>
</feature>